<accession>A0A6N9NHJ2</accession>
<organism evidence="2 3">
    <name type="scientific">Acidiluteibacter ferrifornacis</name>
    <dbReference type="NCBI Taxonomy" id="2692424"/>
    <lineage>
        <taxon>Bacteria</taxon>
        <taxon>Pseudomonadati</taxon>
        <taxon>Bacteroidota</taxon>
        <taxon>Flavobacteriia</taxon>
        <taxon>Flavobacteriales</taxon>
        <taxon>Cryomorphaceae</taxon>
        <taxon>Acidiluteibacter</taxon>
    </lineage>
</organism>
<dbReference type="Proteomes" id="UP000470771">
    <property type="component" value="Unassembled WGS sequence"/>
</dbReference>
<keyword evidence="1" id="KW-0472">Membrane</keyword>
<dbReference type="InterPro" id="IPR006160">
    <property type="entry name" value="SCFA_transpt_AtoE"/>
</dbReference>
<dbReference type="AlphaFoldDB" id="A0A6N9NHJ2"/>
<dbReference type="EMBL" id="WWNE01000004">
    <property type="protein sequence ID" value="NBG65294.1"/>
    <property type="molecule type" value="Genomic_DNA"/>
</dbReference>
<sequence length="464" mass="51427">MRFTEKYSRFFNYFLPAPFTIAILLFIITYLIAIVFTTPAESSRIEYSLELLKFFESGFWNNGLLVFAIQMMLILVLGHTLALSQPFDQFIHFFVKYCNTTAKAALLVTFFTTLMALFNWGFALIFGAIFARKVGEYATKNNISINYPLIGAAGYVGLMVWHGGFSGSSLTKVAEVGHIQELMKDILSPNQLSTLPDQISFSQTVFSDMNIYASIGVLLLVPIGMYFIGKKSKKNRIPDIAIQKNEEISKEKIEGAARFDESKIFATLIGCIFIFYSIYSAISNFSETSWGFINLNYINFLLFGMCLLFHQGISSFLKAIDEAIGGAAAILIQFPVYFGIMGIMNSSGLIDQFSSFFISISNPTSFPIFTFISAGIVNVFVPSGGGQWAVQGPIIIQAALSLGVDLPKSILALAYGDQITNMLQPFWAIPLLGITGLKAKEILPYTLMMMVLGLIIYISALLIF</sequence>
<evidence type="ECO:0000313" key="3">
    <source>
        <dbReference type="Proteomes" id="UP000470771"/>
    </source>
</evidence>
<evidence type="ECO:0000256" key="1">
    <source>
        <dbReference type="SAM" id="Phobius"/>
    </source>
</evidence>
<keyword evidence="3" id="KW-1185">Reference proteome</keyword>
<feature type="transmembrane region" description="Helical" evidence="1">
    <location>
        <begin position="13"/>
        <end position="38"/>
    </location>
</feature>
<dbReference type="Pfam" id="PF02667">
    <property type="entry name" value="SCFA_trans"/>
    <property type="match status" value="1"/>
</dbReference>
<name>A0A6N9NHJ2_9FLAO</name>
<keyword evidence="1" id="KW-0812">Transmembrane</keyword>
<feature type="transmembrane region" description="Helical" evidence="1">
    <location>
        <begin position="442"/>
        <end position="463"/>
    </location>
</feature>
<feature type="transmembrane region" description="Helical" evidence="1">
    <location>
        <begin position="364"/>
        <end position="381"/>
    </location>
</feature>
<feature type="transmembrane region" description="Helical" evidence="1">
    <location>
        <begin position="104"/>
        <end position="131"/>
    </location>
</feature>
<feature type="transmembrane region" description="Helical" evidence="1">
    <location>
        <begin position="143"/>
        <end position="161"/>
    </location>
</feature>
<protein>
    <submittedName>
        <fullName evidence="2">TIGR00366 family protein</fullName>
    </submittedName>
</protein>
<dbReference type="GO" id="GO:0005886">
    <property type="term" value="C:plasma membrane"/>
    <property type="evidence" value="ECO:0007669"/>
    <property type="project" value="TreeGrafter"/>
</dbReference>
<dbReference type="RefSeq" id="WP_160632249.1">
    <property type="nucleotide sequence ID" value="NZ_WWNE01000004.1"/>
</dbReference>
<evidence type="ECO:0000313" key="2">
    <source>
        <dbReference type="EMBL" id="NBG65294.1"/>
    </source>
</evidence>
<dbReference type="PANTHER" id="PTHR41983:SF2">
    <property type="entry name" value="SHORT-CHAIN FATTY ACID TRANSPORTER-RELATED"/>
    <property type="match status" value="1"/>
</dbReference>
<feature type="transmembrane region" description="Helical" evidence="1">
    <location>
        <begin position="324"/>
        <end position="344"/>
    </location>
</feature>
<comment type="caution">
    <text evidence="2">The sequence shown here is derived from an EMBL/GenBank/DDBJ whole genome shotgun (WGS) entry which is preliminary data.</text>
</comment>
<gene>
    <name evidence="2" type="ORF">GQN54_04150</name>
</gene>
<feature type="transmembrane region" description="Helical" evidence="1">
    <location>
        <begin position="59"/>
        <end position="84"/>
    </location>
</feature>
<keyword evidence="1" id="KW-1133">Transmembrane helix</keyword>
<feature type="transmembrane region" description="Helical" evidence="1">
    <location>
        <begin position="297"/>
        <end position="317"/>
    </location>
</feature>
<proteinExistence type="predicted"/>
<reference evidence="2 3" key="1">
    <citation type="submission" date="2019-12" db="EMBL/GenBank/DDBJ databases">
        <authorList>
            <person name="Zhao J."/>
        </authorList>
    </citation>
    <scope>NUCLEOTIDE SEQUENCE [LARGE SCALE GENOMIC DNA]</scope>
    <source>
        <strain evidence="2 3">S-15</strain>
    </source>
</reference>
<feature type="transmembrane region" description="Helical" evidence="1">
    <location>
        <begin position="264"/>
        <end position="285"/>
    </location>
</feature>
<dbReference type="PANTHER" id="PTHR41983">
    <property type="entry name" value="SHORT-CHAIN FATTY ACID TRANSPORTER-RELATED"/>
    <property type="match status" value="1"/>
</dbReference>
<feature type="transmembrane region" description="Helical" evidence="1">
    <location>
        <begin position="211"/>
        <end position="228"/>
    </location>
</feature>